<name>A0A6J8F2G0_MYTCO</name>
<evidence type="ECO:0000313" key="2">
    <source>
        <dbReference type="Proteomes" id="UP000507470"/>
    </source>
</evidence>
<organism evidence="1 2">
    <name type="scientific">Mytilus coruscus</name>
    <name type="common">Sea mussel</name>
    <dbReference type="NCBI Taxonomy" id="42192"/>
    <lineage>
        <taxon>Eukaryota</taxon>
        <taxon>Metazoa</taxon>
        <taxon>Spiralia</taxon>
        <taxon>Lophotrochozoa</taxon>
        <taxon>Mollusca</taxon>
        <taxon>Bivalvia</taxon>
        <taxon>Autobranchia</taxon>
        <taxon>Pteriomorphia</taxon>
        <taxon>Mytilida</taxon>
        <taxon>Mytiloidea</taxon>
        <taxon>Mytilidae</taxon>
        <taxon>Mytilinae</taxon>
        <taxon>Mytilus</taxon>
    </lineage>
</organism>
<protein>
    <submittedName>
        <fullName evidence="1">Uncharacterized protein</fullName>
    </submittedName>
</protein>
<keyword evidence="2" id="KW-1185">Reference proteome</keyword>
<sequence>MVKVKRWMKAKCSSHMLQAPLALVAMSNVAVMCSAGRNDRTVGFLTLSFHVVGCLKEYPVVELLAAWLVSFSVRRTPSGMSANKYIGTDLTVVCEVEVEGTINSISGEIESHIVTMDISTKYAMELQGKQPESAAYKVKLSKTESYVSSPPHKTFEDL</sequence>
<gene>
    <name evidence="1" type="ORF">MCOR_57936</name>
</gene>
<dbReference type="AlphaFoldDB" id="A0A6J8F2G0"/>
<proteinExistence type="predicted"/>
<dbReference type="EMBL" id="CACVKT020010404">
    <property type="protein sequence ID" value="CAC5426203.1"/>
    <property type="molecule type" value="Genomic_DNA"/>
</dbReference>
<accession>A0A6J8F2G0</accession>
<dbReference type="Proteomes" id="UP000507470">
    <property type="component" value="Unassembled WGS sequence"/>
</dbReference>
<reference evidence="1 2" key="1">
    <citation type="submission" date="2020-06" db="EMBL/GenBank/DDBJ databases">
        <authorList>
            <person name="Li R."/>
            <person name="Bekaert M."/>
        </authorList>
    </citation>
    <scope>NUCLEOTIDE SEQUENCE [LARGE SCALE GENOMIC DNA]</scope>
    <source>
        <strain evidence="2">wild</strain>
    </source>
</reference>
<evidence type="ECO:0000313" key="1">
    <source>
        <dbReference type="EMBL" id="CAC5426203.1"/>
    </source>
</evidence>